<dbReference type="Pfam" id="PF07690">
    <property type="entry name" value="MFS_1"/>
    <property type="match status" value="1"/>
</dbReference>
<feature type="transmembrane region" description="Helical" evidence="8">
    <location>
        <begin position="180"/>
        <end position="200"/>
    </location>
</feature>
<evidence type="ECO:0000259" key="9">
    <source>
        <dbReference type="PROSITE" id="PS50850"/>
    </source>
</evidence>
<dbReference type="RefSeq" id="XP_041558892.1">
    <property type="nucleotide sequence ID" value="XM_041706514.1"/>
</dbReference>
<feature type="transmembrane region" description="Helical" evidence="8">
    <location>
        <begin position="54"/>
        <end position="71"/>
    </location>
</feature>
<evidence type="ECO:0000313" key="10">
    <source>
        <dbReference type="EMBL" id="BCS26698.1"/>
    </source>
</evidence>
<keyword evidence="6 8" id="KW-0472">Membrane</keyword>
<dbReference type="PANTHER" id="PTHR23501:SF12">
    <property type="entry name" value="MAJOR FACILITATOR SUPERFAMILY (MFS) PROFILE DOMAIN-CONTAINING PROTEIN-RELATED"/>
    <property type="match status" value="1"/>
</dbReference>
<dbReference type="OrthoDB" id="10021397at2759"/>
<dbReference type="SUPFAM" id="SSF103473">
    <property type="entry name" value="MFS general substrate transporter"/>
    <property type="match status" value="1"/>
</dbReference>
<keyword evidence="3" id="KW-0813">Transport</keyword>
<comment type="subcellular location">
    <subcellularLocation>
        <location evidence="1">Membrane</location>
        <topology evidence="1">Multi-pass membrane protein</topology>
    </subcellularLocation>
</comment>
<feature type="compositionally biased region" description="Low complexity" evidence="7">
    <location>
        <begin position="25"/>
        <end position="36"/>
    </location>
</feature>
<gene>
    <name evidence="10" type="ORF">APUU_51409S</name>
</gene>
<dbReference type="Gene3D" id="1.20.1250.20">
    <property type="entry name" value="MFS general substrate transporter like domains"/>
    <property type="match status" value="2"/>
</dbReference>
<feature type="transmembrane region" description="Helical" evidence="8">
    <location>
        <begin position="121"/>
        <end position="145"/>
    </location>
</feature>
<dbReference type="PROSITE" id="PS50850">
    <property type="entry name" value="MFS"/>
    <property type="match status" value="1"/>
</dbReference>
<evidence type="ECO:0000256" key="7">
    <source>
        <dbReference type="SAM" id="MobiDB-lite"/>
    </source>
</evidence>
<evidence type="ECO:0000256" key="3">
    <source>
        <dbReference type="ARBA" id="ARBA00022448"/>
    </source>
</evidence>
<evidence type="ECO:0000256" key="8">
    <source>
        <dbReference type="SAM" id="Phobius"/>
    </source>
</evidence>
<feature type="transmembrane region" description="Helical" evidence="8">
    <location>
        <begin position="457"/>
        <end position="482"/>
    </location>
</feature>
<keyword evidence="11" id="KW-1185">Reference proteome</keyword>
<feature type="region of interest" description="Disordered" evidence="7">
    <location>
        <begin position="1"/>
        <end position="46"/>
    </location>
</feature>
<feature type="transmembrane region" description="Helical" evidence="8">
    <location>
        <begin position="536"/>
        <end position="555"/>
    </location>
</feature>
<dbReference type="GO" id="GO:0022857">
    <property type="term" value="F:transmembrane transporter activity"/>
    <property type="evidence" value="ECO:0007669"/>
    <property type="project" value="InterPro"/>
</dbReference>
<evidence type="ECO:0000256" key="4">
    <source>
        <dbReference type="ARBA" id="ARBA00022692"/>
    </source>
</evidence>
<sequence>MGRDSIPSSPSSGPGHNAEDRTPGSESTVEEAVASEPVQPAAVSPRGDMPAWKWKGSIVVLLLTTVISGYDVSNVANIQARLYEAFGNIELLPWIGLSYSLASFAVLGLSRKILYCFNMRWIYIVNVVIFMAGAAVSGAATNISAVIVGRIIMGVSGAIVYQSNLTFVAVFASPTETPRLFGLLSATWAIGLVIGGPIGSALAANPHTTWRWAFYMNLPWVGLALVLSLLCIPSKYLGPDIPVVQRIIKMDPIGLVLNMASPVLFAVALEFSGSVWHWSDGATIAVWVLFAVSTIAWFLQQSLCVFTTREERSIPLHLLQRMDLLPLWFASGCAGASYAVTLYYTPLYFAFARGHDALQQTVRILPFILVFIAVVILVGGSLPKIGRYAPVYLLAGLATISAAAGMATMMPKTSTTESTIMGLEALIGVGLGCSFQHGVGISNVMNQKSPRDRVDSAILFNMAQMGAIAIVLAVAGCIFHNVGYNLLNEALGDRGYSEHDLREALAGVSSVVWQSRDPDVIKRGVEAVSKVIGREFYLVVAGGAICLVCALLMKWERLDYGITKGTKRTKEVKA</sequence>
<feature type="transmembrane region" description="Helical" evidence="8">
    <location>
        <begin position="425"/>
        <end position="445"/>
    </location>
</feature>
<feature type="transmembrane region" description="Helical" evidence="8">
    <location>
        <begin position="151"/>
        <end position="173"/>
    </location>
</feature>
<accession>A0A7R7XTP4</accession>
<protein>
    <recommendedName>
        <fullName evidence="9">Major facilitator superfamily (MFS) profile domain-containing protein</fullName>
    </recommendedName>
</protein>
<feature type="transmembrane region" description="Helical" evidence="8">
    <location>
        <begin position="253"/>
        <end position="278"/>
    </location>
</feature>
<evidence type="ECO:0000313" key="11">
    <source>
        <dbReference type="Proteomes" id="UP000654913"/>
    </source>
</evidence>
<dbReference type="Proteomes" id="UP000654913">
    <property type="component" value="Chromosome 5"/>
</dbReference>
<feature type="domain" description="Major facilitator superfamily (MFS) profile" evidence="9">
    <location>
        <begin position="57"/>
        <end position="574"/>
    </location>
</feature>
<feature type="transmembrane region" description="Helical" evidence="8">
    <location>
        <begin position="212"/>
        <end position="232"/>
    </location>
</feature>
<dbReference type="AlphaFoldDB" id="A0A7R7XTP4"/>
<organism evidence="10 11">
    <name type="scientific">Aspergillus puulaauensis</name>
    <dbReference type="NCBI Taxonomy" id="1220207"/>
    <lineage>
        <taxon>Eukaryota</taxon>
        <taxon>Fungi</taxon>
        <taxon>Dikarya</taxon>
        <taxon>Ascomycota</taxon>
        <taxon>Pezizomycotina</taxon>
        <taxon>Eurotiomycetes</taxon>
        <taxon>Eurotiomycetidae</taxon>
        <taxon>Eurotiales</taxon>
        <taxon>Aspergillaceae</taxon>
        <taxon>Aspergillus</taxon>
    </lineage>
</organism>
<evidence type="ECO:0000256" key="1">
    <source>
        <dbReference type="ARBA" id="ARBA00004141"/>
    </source>
</evidence>
<dbReference type="InterPro" id="IPR011701">
    <property type="entry name" value="MFS"/>
</dbReference>
<keyword evidence="5 8" id="KW-1133">Transmembrane helix</keyword>
<keyword evidence="4 8" id="KW-0812">Transmembrane</keyword>
<comment type="similarity">
    <text evidence="2">Belongs to the major facilitator superfamily. TCR/Tet family.</text>
</comment>
<reference evidence="10" key="1">
    <citation type="submission" date="2021-01" db="EMBL/GenBank/DDBJ databases">
        <authorList>
            <consortium name="Aspergillus puulaauensis MK2 genome sequencing consortium"/>
            <person name="Kazuki M."/>
            <person name="Futagami T."/>
        </authorList>
    </citation>
    <scope>NUCLEOTIDE SEQUENCE</scope>
    <source>
        <strain evidence="10">MK2</strain>
    </source>
</reference>
<feature type="transmembrane region" description="Helical" evidence="8">
    <location>
        <begin position="91"/>
        <end position="109"/>
    </location>
</feature>
<feature type="transmembrane region" description="Helical" evidence="8">
    <location>
        <begin position="364"/>
        <end position="382"/>
    </location>
</feature>
<dbReference type="EMBL" id="AP024447">
    <property type="protein sequence ID" value="BCS26698.1"/>
    <property type="molecule type" value="Genomic_DNA"/>
</dbReference>
<dbReference type="InterPro" id="IPR036259">
    <property type="entry name" value="MFS_trans_sf"/>
</dbReference>
<proteinExistence type="inferred from homology"/>
<dbReference type="GO" id="GO:0005886">
    <property type="term" value="C:plasma membrane"/>
    <property type="evidence" value="ECO:0007669"/>
    <property type="project" value="TreeGrafter"/>
</dbReference>
<dbReference type="PANTHER" id="PTHR23501">
    <property type="entry name" value="MAJOR FACILITATOR SUPERFAMILY"/>
    <property type="match status" value="1"/>
</dbReference>
<feature type="transmembrane region" description="Helical" evidence="8">
    <location>
        <begin position="327"/>
        <end position="344"/>
    </location>
</feature>
<dbReference type="GeneID" id="64976703"/>
<feature type="compositionally biased region" description="Low complexity" evidence="7">
    <location>
        <begin position="1"/>
        <end position="15"/>
    </location>
</feature>
<evidence type="ECO:0000256" key="5">
    <source>
        <dbReference type="ARBA" id="ARBA00022989"/>
    </source>
</evidence>
<dbReference type="KEGG" id="apuu:APUU_51409S"/>
<name>A0A7R7XTP4_9EURO</name>
<reference evidence="10" key="2">
    <citation type="submission" date="2021-02" db="EMBL/GenBank/DDBJ databases">
        <title>Aspergillus puulaauensis MK2 genome sequence.</title>
        <authorList>
            <person name="Futagami T."/>
            <person name="Mori K."/>
            <person name="Kadooka C."/>
            <person name="Tanaka T."/>
        </authorList>
    </citation>
    <scope>NUCLEOTIDE SEQUENCE</scope>
    <source>
        <strain evidence="10">MK2</strain>
    </source>
</reference>
<evidence type="ECO:0000256" key="6">
    <source>
        <dbReference type="ARBA" id="ARBA00023136"/>
    </source>
</evidence>
<dbReference type="InterPro" id="IPR020846">
    <property type="entry name" value="MFS_dom"/>
</dbReference>
<evidence type="ECO:0000256" key="2">
    <source>
        <dbReference type="ARBA" id="ARBA00007520"/>
    </source>
</evidence>
<feature type="transmembrane region" description="Helical" evidence="8">
    <location>
        <begin position="389"/>
        <end position="410"/>
    </location>
</feature>
<feature type="transmembrane region" description="Helical" evidence="8">
    <location>
        <begin position="284"/>
        <end position="306"/>
    </location>
</feature>